<dbReference type="RefSeq" id="WP_348951112.1">
    <property type="nucleotide sequence ID" value="NZ_JBDZYD010000005.1"/>
</dbReference>
<sequence>MPDDDDWVLVRHVPASADINIGVELTAIRQIPPDERREISSKAHLVNKYFASWTWAKIVESVNSFIQVVHDAADVANKSSSVINDADVHKANLSFRESGRLIETWLDECRGIAKSNNNEELGTAIGQVVSGDGPYAAFRNVYNSVQEDLIKFEIKSLMPFAFTATLSYEASRVAGVPGDLDAVSFMRAVMANLEPVAEGELLSQKAHFLECCRHFRQLSLDCLYGVPVLTTNEDLSRAITGGTLSLEQLPFVGAELVVANVSKAEKKRKIRLGHSQMRGNPAKKVNASVENGARVTPPSVDSLGRPEAQVAAENPSAEFRFDALSPPIDLRLLTDEIKTLPEDIERRWSQSLGAVLAEDNDRLHRRLQSYVAATGSALADRAQRFDEKYGTSQGRPFPISAELLAQILSDDKGQVFDARSLIAQIYALTYLKNTLGYFTAPGVSSFRPEDGRVDSWWSSGAFDSARKIVESMSVLAMQFEWAGEEASLESREIDPRSTVWQHYAQIGLQEALSGSVENSVINCSRAATLWLQQADGVQVGENPGLVELRESLRESVGMLRDLAIDVISGRHVSIFKLWCAAGFWNNLLTEWVSEEMRSLRSAVERRVQTGGAEASQ</sequence>
<protein>
    <submittedName>
        <fullName evidence="1">Uncharacterized protein</fullName>
    </submittedName>
</protein>
<evidence type="ECO:0000313" key="1">
    <source>
        <dbReference type="EMBL" id="MEQ0560335.1"/>
    </source>
</evidence>
<reference evidence="1 2" key="1">
    <citation type="submission" date="2024-05" db="EMBL/GenBank/DDBJ databases">
        <authorList>
            <person name="Zhao H."/>
            <person name="Xu Y."/>
            <person name="Lin S."/>
            <person name="Spain J.C."/>
            <person name="Zhou N.-Y."/>
        </authorList>
    </citation>
    <scope>NUCLEOTIDE SEQUENCE [LARGE SCALE GENOMIC DNA]</scope>
    <source>
        <strain evidence="1 2">NEAU-NG30</strain>
    </source>
</reference>
<proteinExistence type="predicted"/>
<gene>
    <name evidence="1" type="ORF">ABJI51_14700</name>
</gene>
<accession>A0ABV0LDI3</accession>
<dbReference type="Proteomes" id="UP001440984">
    <property type="component" value="Unassembled WGS sequence"/>
</dbReference>
<name>A0ABV0LDI3_9PSEU</name>
<evidence type="ECO:0000313" key="2">
    <source>
        <dbReference type="Proteomes" id="UP001440984"/>
    </source>
</evidence>
<keyword evidence="2" id="KW-1185">Reference proteome</keyword>
<organism evidence="1 2">
    <name type="scientific">Amycolatopsis melonis</name>
    <dbReference type="NCBI Taxonomy" id="3156488"/>
    <lineage>
        <taxon>Bacteria</taxon>
        <taxon>Bacillati</taxon>
        <taxon>Actinomycetota</taxon>
        <taxon>Actinomycetes</taxon>
        <taxon>Pseudonocardiales</taxon>
        <taxon>Pseudonocardiaceae</taxon>
        <taxon>Amycolatopsis</taxon>
    </lineage>
</organism>
<comment type="caution">
    <text evidence="1">The sequence shown here is derived from an EMBL/GenBank/DDBJ whole genome shotgun (WGS) entry which is preliminary data.</text>
</comment>
<dbReference type="EMBL" id="JBDZYD010000005">
    <property type="protein sequence ID" value="MEQ0560335.1"/>
    <property type="molecule type" value="Genomic_DNA"/>
</dbReference>